<evidence type="ECO:0000313" key="3">
    <source>
        <dbReference type="Proteomes" id="UP000225277"/>
    </source>
</evidence>
<accession>A0A2D3ULU0</accession>
<feature type="region of interest" description="Disordered" evidence="1">
    <location>
        <begin position="89"/>
        <end position="109"/>
    </location>
</feature>
<dbReference type="EMBL" id="FJUY01000001">
    <property type="protein sequence ID" value="CZT15502.1"/>
    <property type="molecule type" value="Genomic_DNA"/>
</dbReference>
<dbReference type="AlphaFoldDB" id="A0A2D3ULU0"/>
<dbReference type="InterPro" id="IPR013924">
    <property type="entry name" value="RNase_H2_suC"/>
</dbReference>
<feature type="compositionally biased region" description="Acidic residues" evidence="1">
    <location>
        <begin position="98"/>
        <end position="108"/>
    </location>
</feature>
<dbReference type="Proteomes" id="UP000225277">
    <property type="component" value="Unassembled WGS sequence"/>
</dbReference>
<dbReference type="RefSeq" id="XP_023622398.1">
    <property type="nucleotide sequence ID" value="XM_023766630.1"/>
</dbReference>
<organism evidence="2 3">
    <name type="scientific">Ramularia collo-cygni</name>
    <dbReference type="NCBI Taxonomy" id="112498"/>
    <lineage>
        <taxon>Eukaryota</taxon>
        <taxon>Fungi</taxon>
        <taxon>Dikarya</taxon>
        <taxon>Ascomycota</taxon>
        <taxon>Pezizomycotina</taxon>
        <taxon>Dothideomycetes</taxon>
        <taxon>Dothideomycetidae</taxon>
        <taxon>Mycosphaerellales</taxon>
        <taxon>Mycosphaerellaceae</taxon>
        <taxon>Ramularia</taxon>
    </lineage>
</organism>
<feature type="compositionally biased region" description="Polar residues" evidence="1">
    <location>
        <begin position="1"/>
        <end position="16"/>
    </location>
</feature>
<dbReference type="STRING" id="112498.A0A2D3ULU0"/>
<protein>
    <submittedName>
        <fullName evidence="2">Uncharacterized protein</fullName>
    </submittedName>
</protein>
<feature type="compositionally biased region" description="Low complexity" evidence="1">
    <location>
        <begin position="38"/>
        <end position="59"/>
    </location>
</feature>
<evidence type="ECO:0000256" key="1">
    <source>
        <dbReference type="SAM" id="MobiDB-lite"/>
    </source>
</evidence>
<feature type="region of interest" description="Disordered" evidence="1">
    <location>
        <begin position="1"/>
        <end position="67"/>
    </location>
</feature>
<dbReference type="CDD" id="cd09271">
    <property type="entry name" value="RNase_H2-C"/>
    <property type="match status" value="1"/>
</dbReference>
<name>A0A2D3ULU0_9PEZI</name>
<proteinExistence type="predicted"/>
<keyword evidence="3" id="KW-1185">Reference proteome</keyword>
<dbReference type="PANTHER" id="PTHR47204">
    <property type="entry name" value="OS02G0168900 PROTEIN"/>
    <property type="match status" value="1"/>
</dbReference>
<reference evidence="2 3" key="1">
    <citation type="submission" date="2016-03" db="EMBL/GenBank/DDBJ databases">
        <authorList>
            <person name="Ploux O."/>
        </authorList>
    </citation>
    <scope>NUCLEOTIDE SEQUENCE [LARGE SCALE GENOMIC DNA]</scope>
    <source>
        <strain evidence="2 3">URUG2</strain>
    </source>
</reference>
<dbReference type="PANTHER" id="PTHR47204:SF1">
    <property type="entry name" value="RIBONUCLEASE H2 SUBUNIT C"/>
    <property type="match status" value="1"/>
</dbReference>
<dbReference type="Pfam" id="PF08615">
    <property type="entry name" value="RNase_H2_suC"/>
    <property type="match status" value="1"/>
</dbReference>
<dbReference type="OrthoDB" id="6222486at2759"/>
<gene>
    <name evidence="2" type="ORF">RCC_01358</name>
</gene>
<dbReference type="Gene3D" id="2.40.128.680">
    <property type="match status" value="1"/>
</dbReference>
<dbReference type="GO" id="GO:0006401">
    <property type="term" value="P:RNA catabolic process"/>
    <property type="evidence" value="ECO:0007669"/>
    <property type="project" value="InterPro"/>
</dbReference>
<sequence>MLAITPSKQLSKQITPNILPCKITHSGPIPASSRHWNPQSSTTTTSSTSSPNNSATQTAYFRGRKLQGRKIPLPEGYEGKVLFKTDILLPRAPQERENGEDEEDEEVPVEVKQAEQMARFEEIVVWGHEALPGDEDVYVQGLEEWVGFAERIHAYDTPTETTA</sequence>
<dbReference type="GO" id="GO:0032299">
    <property type="term" value="C:ribonuclease H2 complex"/>
    <property type="evidence" value="ECO:0007669"/>
    <property type="project" value="InterPro"/>
</dbReference>
<evidence type="ECO:0000313" key="2">
    <source>
        <dbReference type="EMBL" id="CZT15502.1"/>
    </source>
</evidence>
<dbReference type="GeneID" id="35596622"/>